<organism evidence="1 2">
    <name type="scientific">Moheibacter sediminis</name>
    <dbReference type="NCBI Taxonomy" id="1434700"/>
    <lineage>
        <taxon>Bacteria</taxon>
        <taxon>Pseudomonadati</taxon>
        <taxon>Bacteroidota</taxon>
        <taxon>Flavobacteriia</taxon>
        <taxon>Flavobacteriales</taxon>
        <taxon>Weeksellaceae</taxon>
        <taxon>Moheibacter</taxon>
    </lineage>
</organism>
<sequence>MKVLFYLSFIASLLFVSCSGDDDSVSDPEAQIPAEEKLLETVKMGTEDIMQFTYNPDKTVNELTIPNFALLNFAYEQGNIKSITAISGGTASEYIFDYENGKISSFSLGDEVTNVTYNAAGNYYLYQNEYQEEFTIELYDNGDIKKRVVYDNVNDEILSSHYFIYDNTKMGTMSNSNAVNVHLSMIMGSFWEILGIPITKKPVKTISVTQGNIAAENTFDNQGFVKSTFLSLGQEDSLNFAFTYTQLEN</sequence>
<protein>
    <submittedName>
        <fullName evidence="1">Uncharacterized protein</fullName>
    </submittedName>
</protein>
<dbReference type="RefSeq" id="WP_084018112.1">
    <property type="nucleotide sequence ID" value="NZ_FWXS01000009.1"/>
</dbReference>
<dbReference type="PROSITE" id="PS51257">
    <property type="entry name" value="PROKAR_LIPOPROTEIN"/>
    <property type="match status" value="1"/>
</dbReference>
<name>A0A1W2C9P1_9FLAO</name>
<gene>
    <name evidence="1" type="ORF">SAMN06296427_10988</name>
</gene>
<proteinExistence type="predicted"/>
<dbReference type="EMBL" id="FWXS01000009">
    <property type="protein sequence ID" value="SMC81408.1"/>
    <property type="molecule type" value="Genomic_DNA"/>
</dbReference>
<dbReference type="AlphaFoldDB" id="A0A1W2C9P1"/>
<reference evidence="1 2" key="1">
    <citation type="submission" date="2017-04" db="EMBL/GenBank/DDBJ databases">
        <authorList>
            <person name="Afonso C.L."/>
            <person name="Miller P.J."/>
            <person name="Scott M.A."/>
            <person name="Spackman E."/>
            <person name="Goraichik I."/>
            <person name="Dimitrov K.M."/>
            <person name="Suarez D.L."/>
            <person name="Swayne D.E."/>
        </authorList>
    </citation>
    <scope>NUCLEOTIDE SEQUENCE [LARGE SCALE GENOMIC DNA]</scope>
    <source>
        <strain evidence="1 2">CGMCC 1.12708</strain>
    </source>
</reference>
<dbReference type="STRING" id="1434700.SAMN06296427_10988"/>
<evidence type="ECO:0000313" key="1">
    <source>
        <dbReference type="EMBL" id="SMC81408.1"/>
    </source>
</evidence>
<dbReference type="Proteomes" id="UP000192393">
    <property type="component" value="Unassembled WGS sequence"/>
</dbReference>
<accession>A0A1W2C9P1</accession>
<evidence type="ECO:0000313" key="2">
    <source>
        <dbReference type="Proteomes" id="UP000192393"/>
    </source>
</evidence>
<keyword evidence="2" id="KW-1185">Reference proteome</keyword>